<feature type="active site" description="Proton acceptor" evidence="9">
    <location>
        <position position="57"/>
    </location>
</feature>
<evidence type="ECO:0000256" key="2">
    <source>
        <dbReference type="ARBA" id="ARBA00004733"/>
    </source>
</evidence>
<dbReference type="InterPro" id="IPR018204">
    <property type="entry name" value="Trp_synthase_alpha_AS"/>
</dbReference>
<gene>
    <name evidence="9" type="primary">trpA</name>
    <name evidence="11" type="ORF">F3N42_07815</name>
</gene>
<dbReference type="Pfam" id="PF00290">
    <property type="entry name" value="Trp_syntA"/>
    <property type="match status" value="1"/>
</dbReference>
<dbReference type="Gene3D" id="3.20.20.70">
    <property type="entry name" value="Aldolase class I"/>
    <property type="match status" value="1"/>
</dbReference>
<keyword evidence="7 9" id="KW-0456">Lyase</keyword>
<comment type="caution">
    <text evidence="11">The sequence shown here is derived from an EMBL/GenBank/DDBJ whole genome shotgun (WGS) entry which is preliminary data.</text>
</comment>
<sequence>MDTALGARRQAGGKALVPFITAGDPEPGWTVDIMHALVAGGADLIELGVPFSDPMADGPVIQVASERAIARGVTLSSVLDMVADFRRDDPDTPVILMGYLNPVERLCQAGGEQAFAERVRDAGVDGLLLVDCPPEEGGALHQAMAGAAIDNIILVAPTTDPQRLEKLCAAANGFIYYVSFKGITGASRLDSAAVAEPVSRIRAHSELPVMAGFGISDAASAVAVAEHADGVVIGSALVRLLETADDAEEASRLAGDFVASVRRALDNIG</sequence>
<evidence type="ECO:0000256" key="1">
    <source>
        <dbReference type="ARBA" id="ARBA00003365"/>
    </source>
</evidence>
<dbReference type="FunFam" id="3.20.20.70:FF:000037">
    <property type="entry name" value="Tryptophan synthase alpha chain"/>
    <property type="match status" value="1"/>
</dbReference>
<evidence type="ECO:0000256" key="7">
    <source>
        <dbReference type="ARBA" id="ARBA00023239"/>
    </source>
</evidence>
<evidence type="ECO:0000313" key="12">
    <source>
        <dbReference type="Proteomes" id="UP000325372"/>
    </source>
</evidence>
<dbReference type="EC" id="4.2.1.20" evidence="9"/>
<evidence type="ECO:0000256" key="9">
    <source>
        <dbReference type="HAMAP-Rule" id="MF_00131"/>
    </source>
</evidence>
<dbReference type="SUPFAM" id="SSF51366">
    <property type="entry name" value="Ribulose-phoshate binding barrel"/>
    <property type="match status" value="1"/>
</dbReference>
<dbReference type="PANTHER" id="PTHR43406">
    <property type="entry name" value="TRYPTOPHAN SYNTHASE, ALPHA CHAIN"/>
    <property type="match status" value="1"/>
</dbReference>
<dbReference type="CDD" id="cd04724">
    <property type="entry name" value="Tryptophan_synthase_alpha"/>
    <property type="match status" value="1"/>
</dbReference>
<evidence type="ECO:0000256" key="3">
    <source>
        <dbReference type="ARBA" id="ARBA00011270"/>
    </source>
</evidence>
<keyword evidence="6 9" id="KW-0057">Aromatic amino acid biosynthesis</keyword>
<organism evidence="11 12">
    <name type="scientific">Marinihelvus fidelis</name>
    <dbReference type="NCBI Taxonomy" id="2613842"/>
    <lineage>
        <taxon>Bacteria</taxon>
        <taxon>Pseudomonadati</taxon>
        <taxon>Pseudomonadota</taxon>
        <taxon>Gammaproteobacteria</taxon>
        <taxon>Chromatiales</taxon>
        <taxon>Wenzhouxiangellaceae</taxon>
        <taxon>Marinihelvus</taxon>
    </lineage>
</organism>
<keyword evidence="5 9" id="KW-0822">Tryptophan biosynthesis</keyword>
<dbReference type="GO" id="GO:0005829">
    <property type="term" value="C:cytosol"/>
    <property type="evidence" value="ECO:0007669"/>
    <property type="project" value="TreeGrafter"/>
</dbReference>
<evidence type="ECO:0000256" key="4">
    <source>
        <dbReference type="ARBA" id="ARBA00022605"/>
    </source>
</evidence>
<evidence type="ECO:0000256" key="6">
    <source>
        <dbReference type="ARBA" id="ARBA00023141"/>
    </source>
</evidence>
<dbReference type="GO" id="GO:0004834">
    <property type="term" value="F:tryptophan synthase activity"/>
    <property type="evidence" value="ECO:0007669"/>
    <property type="project" value="UniProtKB-UniRule"/>
</dbReference>
<evidence type="ECO:0000256" key="8">
    <source>
        <dbReference type="ARBA" id="ARBA00049047"/>
    </source>
</evidence>
<proteinExistence type="inferred from homology"/>
<evidence type="ECO:0000256" key="5">
    <source>
        <dbReference type="ARBA" id="ARBA00022822"/>
    </source>
</evidence>
<protein>
    <recommendedName>
        <fullName evidence="9">Tryptophan synthase alpha chain</fullName>
        <ecNumber evidence="9">4.2.1.20</ecNumber>
    </recommendedName>
</protein>
<dbReference type="InterPro" id="IPR011060">
    <property type="entry name" value="RibuloseP-bd_barrel"/>
</dbReference>
<comment type="catalytic activity">
    <reaction evidence="8 9">
        <text>(1S,2R)-1-C-(indol-3-yl)glycerol 3-phosphate + L-serine = D-glyceraldehyde 3-phosphate + L-tryptophan + H2O</text>
        <dbReference type="Rhea" id="RHEA:10532"/>
        <dbReference type="ChEBI" id="CHEBI:15377"/>
        <dbReference type="ChEBI" id="CHEBI:33384"/>
        <dbReference type="ChEBI" id="CHEBI:57912"/>
        <dbReference type="ChEBI" id="CHEBI:58866"/>
        <dbReference type="ChEBI" id="CHEBI:59776"/>
        <dbReference type="EC" id="4.2.1.20"/>
    </reaction>
</comment>
<evidence type="ECO:0000313" key="11">
    <source>
        <dbReference type="EMBL" id="KAA9132113.1"/>
    </source>
</evidence>
<keyword evidence="4 9" id="KW-0028">Amino-acid biosynthesis</keyword>
<feature type="active site" description="Proton acceptor" evidence="9">
    <location>
        <position position="46"/>
    </location>
</feature>
<accession>A0A5N0TAM2</accession>
<keyword evidence="12" id="KW-1185">Reference proteome</keyword>
<dbReference type="PROSITE" id="PS00167">
    <property type="entry name" value="TRP_SYNTHASE_ALPHA"/>
    <property type="match status" value="1"/>
</dbReference>
<dbReference type="HAMAP" id="MF_00131">
    <property type="entry name" value="Trp_synth_alpha"/>
    <property type="match status" value="1"/>
</dbReference>
<name>A0A5N0TAM2_9GAMM</name>
<comment type="pathway">
    <text evidence="2 9">Amino-acid biosynthesis; L-tryptophan biosynthesis; L-tryptophan from chorismate: step 5/5.</text>
</comment>
<evidence type="ECO:0000256" key="10">
    <source>
        <dbReference type="RuleBase" id="RU003662"/>
    </source>
</evidence>
<dbReference type="UniPathway" id="UPA00035">
    <property type="reaction ID" value="UER00044"/>
</dbReference>
<comment type="function">
    <text evidence="1 9">The alpha subunit is responsible for the aldol cleavage of indoleglycerol phosphate to indole and glyceraldehyde 3-phosphate.</text>
</comment>
<dbReference type="AlphaFoldDB" id="A0A5N0TAM2"/>
<comment type="similarity">
    <text evidence="9 10">Belongs to the TrpA family.</text>
</comment>
<dbReference type="InterPro" id="IPR002028">
    <property type="entry name" value="Trp_synthase_suA"/>
</dbReference>
<dbReference type="EMBL" id="VYXP01000004">
    <property type="protein sequence ID" value="KAA9132113.1"/>
    <property type="molecule type" value="Genomic_DNA"/>
</dbReference>
<dbReference type="Proteomes" id="UP000325372">
    <property type="component" value="Unassembled WGS sequence"/>
</dbReference>
<dbReference type="NCBIfam" id="TIGR00262">
    <property type="entry name" value="trpA"/>
    <property type="match status" value="1"/>
</dbReference>
<dbReference type="InterPro" id="IPR013785">
    <property type="entry name" value="Aldolase_TIM"/>
</dbReference>
<dbReference type="PANTHER" id="PTHR43406:SF1">
    <property type="entry name" value="TRYPTOPHAN SYNTHASE ALPHA CHAIN, CHLOROPLASTIC"/>
    <property type="match status" value="1"/>
</dbReference>
<reference evidence="11 12" key="1">
    <citation type="submission" date="2019-09" db="EMBL/GenBank/DDBJ databases">
        <title>Wenzhouxiangella sp. Genome sequencing and assembly.</title>
        <authorList>
            <person name="Zhang R."/>
        </authorList>
    </citation>
    <scope>NUCLEOTIDE SEQUENCE [LARGE SCALE GENOMIC DNA]</scope>
    <source>
        <strain evidence="11 12">W260</strain>
    </source>
</reference>
<comment type="subunit">
    <text evidence="3 9">Tetramer of two alpha and two beta chains.</text>
</comment>